<dbReference type="OrthoDB" id="9802133at2"/>
<reference evidence="2 3" key="1">
    <citation type="submission" date="2018-12" db="EMBL/GenBank/DDBJ databases">
        <title>Complete genome of Litorilituus sediminis.</title>
        <authorList>
            <person name="Liu A."/>
            <person name="Rong J."/>
        </authorList>
    </citation>
    <scope>NUCLEOTIDE SEQUENCE [LARGE SCALE GENOMIC DNA]</scope>
    <source>
        <strain evidence="2 3">JCM 17549</strain>
    </source>
</reference>
<keyword evidence="1" id="KW-1133">Transmembrane helix</keyword>
<keyword evidence="3" id="KW-1185">Reference proteome</keyword>
<evidence type="ECO:0000313" key="3">
    <source>
        <dbReference type="Proteomes" id="UP000290244"/>
    </source>
</evidence>
<dbReference type="KEGG" id="lsd:EMK97_09155"/>
<dbReference type="InterPro" id="IPR014717">
    <property type="entry name" value="Transl_elong_EF1B/ribsomal_bS6"/>
</dbReference>
<dbReference type="PANTHER" id="PTHR39555">
    <property type="entry name" value="FIMBRIAL ASSEMBLY PROTEIN PILO-LIKE PROTEIN-RELATED"/>
    <property type="match status" value="1"/>
</dbReference>
<sequence>MCLEVIVKFDASQFDNLELENIGQWPAAAKLLLAIFVGVAVLFGGYFFIISDKIDLLDRVQKEEVKLKQSYRSKYHIAANLDLFRAQMIEAEDTFANQLRSLPNSHETPGLLDDITFVGTTSGLDFVKLEWQPEISKEIYIELPIDIEVIGPYHSFGHFVSKIAGLPRIVTLHDFKINLAQSDSETLNLKLQAKTYRYQEEVTE</sequence>
<dbReference type="AlphaFoldDB" id="A0A4V0ZG30"/>
<gene>
    <name evidence="2" type="ORF">EMK97_09155</name>
</gene>
<keyword evidence="1" id="KW-0812">Transmembrane</keyword>
<dbReference type="Gene3D" id="1.10.287.540">
    <property type="entry name" value="Helix hairpin bin"/>
    <property type="match status" value="1"/>
</dbReference>
<evidence type="ECO:0000256" key="1">
    <source>
        <dbReference type="SAM" id="Phobius"/>
    </source>
</evidence>
<keyword evidence="1" id="KW-0472">Membrane</keyword>
<dbReference type="EMBL" id="CP034759">
    <property type="protein sequence ID" value="QBG35870.1"/>
    <property type="molecule type" value="Genomic_DNA"/>
</dbReference>
<dbReference type="Pfam" id="PF04350">
    <property type="entry name" value="PilO"/>
    <property type="match status" value="1"/>
</dbReference>
<dbReference type="GO" id="GO:0043107">
    <property type="term" value="P:type IV pilus-dependent motility"/>
    <property type="evidence" value="ECO:0007669"/>
    <property type="project" value="InterPro"/>
</dbReference>
<evidence type="ECO:0000313" key="2">
    <source>
        <dbReference type="EMBL" id="QBG35870.1"/>
    </source>
</evidence>
<organism evidence="2 3">
    <name type="scientific">Litorilituus sediminis</name>
    <dbReference type="NCBI Taxonomy" id="718192"/>
    <lineage>
        <taxon>Bacteria</taxon>
        <taxon>Pseudomonadati</taxon>
        <taxon>Pseudomonadota</taxon>
        <taxon>Gammaproteobacteria</taxon>
        <taxon>Alteromonadales</taxon>
        <taxon>Colwelliaceae</taxon>
        <taxon>Litorilituus</taxon>
    </lineage>
</organism>
<protein>
    <submittedName>
        <fullName evidence="2">Pilus assembly protein PilP</fullName>
    </submittedName>
</protein>
<dbReference type="GO" id="GO:0043683">
    <property type="term" value="P:type IV pilus assembly"/>
    <property type="evidence" value="ECO:0007669"/>
    <property type="project" value="InterPro"/>
</dbReference>
<proteinExistence type="predicted"/>
<feature type="transmembrane region" description="Helical" evidence="1">
    <location>
        <begin position="27"/>
        <end position="49"/>
    </location>
</feature>
<dbReference type="PANTHER" id="PTHR39555:SF1">
    <property type="entry name" value="TYPE IV PILUS INNER MEMBRANE COMPONENT PILO"/>
    <property type="match status" value="1"/>
</dbReference>
<dbReference type="InterPro" id="IPR007445">
    <property type="entry name" value="PilO"/>
</dbReference>
<dbReference type="Proteomes" id="UP000290244">
    <property type="component" value="Chromosome"/>
</dbReference>
<dbReference type="Gene3D" id="3.30.70.60">
    <property type="match status" value="1"/>
</dbReference>
<dbReference type="PIRSF" id="PIRSF016482">
    <property type="entry name" value="PilO"/>
    <property type="match status" value="1"/>
</dbReference>
<name>A0A4V0ZG30_9GAMM</name>
<accession>A0A4V0ZG30</accession>